<evidence type="ECO:0000313" key="2">
    <source>
        <dbReference type="Proteomes" id="UP000649075"/>
    </source>
</evidence>
<organism evidence="1 2">
    <name type="scientific">Holdemanella hominis</name>
    <dbReference type="NCBI Taxonomy" id="2764327"/>
    <lineage>
        <taxon>Bacteria</taxon>
        <taxon>Bacillati</taxon>
        <taxon>Bacillota</taxon>
        <taxon>Erysipelotrichia</taxon>
        <taxon>Erysipelotrichales</taxon>
        <taxon>Erysipelotrichaceae</taxon>
        <taxon>Holdemanella</taxon>
    </lineage>
</organism>
<dbReference type="EMBL" id="JACRWH010000020">
    <property type="protein sequence ID" value="MBC6012335.1"/>
    <property type="molecule type" value="Genomic_DNA"/>
</dbReference>
<dbReference type="Proteomes" id="UP000649075">
    <property type="component" value="Unassembled WGS sequence"/>
</dbReference>
<accession>A0ABR7KHW7</accession>
<keyword evidence="2" id="KW-1185">Reference proteome</keyword>
<name>A0ABR7KHW7_9FIRM</name>
<evidence type="ECO:0000313" key="1">
    <source>
        <dbReference type="EMBL" id="MBC6012335.1"/>
    </source>
</evidence>
<evidence type="ECO:0008006" key="3">
    <source>
        <dbReference type="Google" id="ProtNLM"/>
    </source>
</evidence>
<dbReference type="RefSeq" id="WP_186999043.1">
    <property type="nucleotide sequence ID" value="NZ_JACRWH010000020.1"/>
</dbReference>
<protein>
    <recommendedName>
        <fullName evidence="3">DUF5348 domain-containing protein</fullName>
    </recommendedName>
</protein>
<gene>
    <name evidence="1" type="ORF">H8911_06230</name>
</gene>
<sequence length="126" mass="15040">MELFKKLYAEFILSYEGVHANILDDIKFYITTLRGAVIYSDGYLTRDGKLPDRIDIWMDGKKHELFIGPVFPIKKEDEIIEEGIRLTMCFKDVKQGYYVRKTYVMENNLWYHEELYVVPLTKLFQI</sequence>
<reference evidence="1 2" key="1">
    <citation type="submission" date="2020-08" db="EMBL/GenBank/DDBJ databases">
        <authorList>
            <person name="Liu C."/>
            <person name="Sun Q."/>
        </authorList>
    </citation>
    <scope>NUCLEOTIDE SEQUENCE [LARGE SCALE GENOMIC DNA]</scope>
    <source>
        <strain evidence="1 2">L34</strain>
    </source>
</reference>
<comment type="caution">
    <text evidence="1">The sequence shown here is derived from an EMBL/GenBank/DDBJ whole genome shotgun (WGS) entry which is preliminary data.</text>
</comment>
<proteinExistence type="predicted"/>